<reference evidence="1" key="1">
    <citation type="submission" date="2020-05" db="EMBL/GenBank/DDBJ databases">
        <authorList>
            <person name="Chiriac C."/>
            <person name="Salcher M."/>
            <person name="Ghai R."/>
            <person name="Kavagutti S V."/>
        </authorList>
    </citation>
    <scope>NUCLEOTIDE SEQUENCE</scope>
</reference>
<name>A0A6J6GH52_9ZZZZ</name>
<organism evidence="1">
    <name type="scientific">freshwater metagenome</name>
    <dbReference type="NCBI Taxonomy" id="449393"/>
    <lineage>
        <taxon>unclassified sequences</taxon>
        <taxon>metagenomes</taxon>
        <taxon>ecological metagenomes</taxon>
    </lineage>
</organism>
<proteinExistence type="predicted"/>
<gene>
    <name evidence="1" type="ORF">UFOPK1493_04192</name>
</gene>
<dbReference type="AlphaFoldDB" id="A0A6J6GH52"/>
<protein>
    <submittedName>
        <fullName evidence="1">Unannotated protein</fullName>
    </submittedName>
</protein>
<dbReference type="EMBL" id="CAEZSR010000300">
    <property type="protein sequence ID" value="CAB4598993.1"/>
    <property type="molecule type" value="Genomic_DNA"/>
</dbReference>
<evidence type="ECO:0000313" key="1">
    <source>
        <dbReference type="EMBL" id="CAB4598993.1"/>
    </source>
</evidence>
<sequence length="217" mass="24376">MEFRTAAADRFASEFDAATAVFCHQNEYPPVDGEWRASVDQRLPVGLRSILGEALTAGLIELPSGTSGFRLPALPGKGPYALFSRSSRGVPAPNWEYYVQLAEYARVTAAAERNGWSIGFEDDLMDVSVYQDGRLLWCIEVKERARGLSRLIQQIAEHGRALDWSKNDRGDDPLRKAKYLATRQPSWFSVVAIGERHDFSVSFNGERFELHRDVLPL</sequence>
<accession>A0A6J6GH52</accession>